<dbReference type="PROSITE" id="PS51186">
    <property type="entry name" value="GNAT"/>
    <property type="match status" value="1"/>
</dbReference>
<dbReference type="Gene3D" id="3.40.630.30">
    <property type="match status" value="1"/>
</dbReference>
<dbReference type="RefSeq" id="WP_181470347.1">
    <property type="nucleotide sequence ID" value="NZ_JACEFG010000001.1"/>
</dbReference>
<comment type="caution">
    <text evidence="2">The sequence shown here is derived from an EMBL/GenBank/DDBJ whole genome shotgun (WGS) entry which is preliminary data.</text>
</comment>
<gene>
    <name evidence="2" type="ORF">H0266_00020</name>
</gene>
<accession>A0A838CNF9</accession>
<protein>
    <submittedName>
        <fullName evidence="2">GNAT family N-acetyltransferase</fullName>
    </submittedName>
</protein>
<sequence>MEVKRIKAKDTISLRHTILRPNQTREACYYPNDSHQASFHLGVYDQDELISIGSFYRETHTEVPRGVQYRLRGMATKPEDQGKGAGTMVIHKALDRLRSLNVDYLWCNARTSAQGYYDQLGFIKAGEVFDIPPIGPHIISYIKIEKH</sequence>
<dbReference type="AlphaFoldDB" id="A0A838CNF9"/>
<dbReference type="CDD" id="cd04301">
    <property type="entry name" value="NAT_SF"/>
    <property type="match status" value="1"/>
</dbReference>
<dbReference type="GO" id="GO:0016747">
    <property type="term" value="F:acyltransferase activity, transferring groups other than amino-acyl groups"/>
    <property type="evidence" value="ECO:0007669"/>
    <property type="project" value="InterPro"/>
</dbReference>
<dbReference type="Pfam" id="PF00583">
    <property type="entry name" value="Acetyltransf_1"/>
    <property type="match status" value="1"/>
</dbReference>
<keyword evidence="3" id="KW-1185">Reference proteome</keyword>
<evidence type="ECO:0000313" key="2">
    <source>
        <dbReference type="EMBL" id="MBA2173275.1"/>
    </source>
</evidence>
<dbReference type="InterPro" id="IPR000182">
    <property type="entry name" value="GNAT_dom"/>
</dbReference>
<evidence type="ECO:0000259" key="1">
    <source>
        <dbReference type="PROSITE" id="PS51186"/>
    </source>
</evidence>
<dbReference type="EMBL" id="JACEFG010000001">
    <property type="protein sequence ID" value="MBA2173275.1"/>
    <property type="molecule type" value="Genomic_DNA"/>
</dbReference>
<reference evidence="2 3" key="1">
    <citation type="journal article" date="2004" name="Extremophiles">
        <title>Halobacillus locisalis sp. nov., a halophilic bacterium isolated from a marine solar saltern of the Yellow Sea in Korea.</title>
        <authorList>
            <person name="Yoon J.H."/>
            <person name="Kang K.H."/>
            <person name="Oh T.K."/>
            <person name="Park Y.H."/>
        </authorList>
    </citation>
    <scope>NUCLEOTIDE SEQUENCE [LARGE SCALE GENOMIC DNA]</scope>
    <source>
        <strain evidence="2 3">KCTC 3788</strain>
    </source>
</reference>
<name>A0A838CNF9_9BACI</name>
<dbReference type="Proteomes" id="UP000571017">
    <property type="component" value="Unassembled WGS sequence"/>
</dbReference>
<dbReference type="InterPro" id="IPR016181">
    <property type="entry name" value="Acyl_CoA_acyltransferase"/>
</dbReference>
<feature type="domain" description="N-acetyltransferase" evidence="1">
    <location>
        <begin position="1"/>
        <end position="145"/>
    </location>
</feature>
<proteinExistence type="predicted"/>
<organism evidence="2 3">
    <name type="scientific">Halobacillus locisalis</name>
    <dbReference type="NCBI Taxonomy" id="220753"/>
    <lineage>
        <taxon>Bacteria</taxon>
        <taxon>Bacillati</taxon>
        <taxon>Bacillota</taxon>
        <taxon>Bacilli</taxon>
        <taxon>Bacillales</taxon>
        <taxon>Bacillaceae</taxon>
        <taxon>Halobacillus</taxon>
    </lineage>
</organism>
<keyword evidence="2" id="KW-0808">Transferase</keyword>
<dbReference type="SUPFAM" id="SSF55729">
    <property type="entry name" value="Acyl-CoA N-acyltransferases (Nat)"/>
    <property type="match status" value="1"/>
</dbReference>
<evidence type="ECO:0000313" key="3">
    <source>
        <dbReference type="Proteomes" id="UP000571017"/>
    </source>
</evidence>